<dbReference type="EMBL" id="JANBUL010000046">
    <property type="protein sequence ID" value="KAJ2783474.1"/>
    <property type="molecule type" value="Genomic_DNA"/>
</dbReference>
<dbReference type="GO" id="GO:0005794">
    <property type="term" value="C:Golgi apparatus"/>
    <property type="evidence" value="ECO:0007669"/>
    <property type="project" value="TreeGrafter"/>
</dbReference>
<dbReference type="Gene3D" id="3.40.50.300">
    <property type="entry name" value="P-loop containing nucleotide triphosphate hydrolases"/>
    <property type="match status" value="1"/>
</dbReference>
<dbReference type="InterPro" id="IPR019009">
    <property type="entry name" value="SRP_receptor_beta_su"/>
</dbReference>
<protein>
    <recommendedName>
        <fullName evidence="3">Signal recognition particle receptor subunit beta</fullName>
    </recommendedName>
</protein>
<dbReference type="OrthoDB" id="41266at2759"/>
<comment type="subcellular location">
    <subcellularLocation>
        <location evidence="1">Endoplasmic reticulum membrane</location>
        <topology evidence="1">Single-pass membrane protein</topology>
    </subcellularLocation>
</comment>
<dbReference type="InterPro" id="IPR027417">
    <property type="entry name" value="P-loop_NTPase"/>
</dbReference>
<keyword evidence="9 11" id="KW-0472">Membrane</keyword>
<sequence length="260" mass="26861">MAGGGALAAVAAVLVLALLAAAGWLVLQRQSAAIGMRNLGTAAARKSRSVVIAGPMGAGKTALWCYLRFPGTAATQAVPRTQTSMGVNASEAVVGGVPAYLVDVPGHQKFGADRDAHLASASAVVFVVDSAEAARDARPAAEALYDVLASSGLVERECPVLVLCNKQDDALAASNARVRALLEAEIDALRASRQQALDSLGAAAHDDAERAADFLGFEGKQFSFEDLAQPVQFNEASMALGRSAGGLEMIETWIAESLRQ</sequence>
<keyword evidence="4 11" id="KW-0812">Transmembrane</keyword>
<evidence type="ECO:0000256" key="11">
    <source>
        <dbReference type="SAM" id="Phobius"/>
    </source>
</evidence>
<keyword evidence="8" id="KW-0342">GTP-binding</keyword>
<evidence type="ECO:0000313" key="13">
    <source>
        <dbReference type="Proteomes" id="UP001140217"/>
    </source>
</evidence>
<dbReference type="AlphaFoldDB" id="A0A9W8HIY2"/>
<proteinExistence type="inferred from homology"/>
<dbReference type="InterPro" id="IPR024156">
    <property type="entry name" value="Small_GTPase_ARF"/>
</dbReference>
<dbReference type="GO" id="GO:0006886">
    <property type="term" value="P:intracellular protein transport"/>
    <property type="evidence" value="ECO:0007669"/>
    <property type="project" value="TreeGrafter"/>
</dbReference>
<keyword evidence="10" id="KW-0675">Receptor</keyword>
<accession>A0A9W8HIY2</accession>
<evidence type="ECO:0000313" key="12">
    <source>
        <dbReference type="EMBL" id="KAJ2783474.1"/>
    </source>
</evidence>
<dbReference type="GO" id="GO:0005789">
    <property type="term" value="C:endoplasmic reticulum membrane"/>
    <property type="evidence" value="ECO:0007669"/>
    <property type="project" value="UniProtKB-SubCell"/>
</dbReference>
<dbReference type="Proteomes" id="UP001140217">
    <property type="component" value="Unassembled WGS sequence"/>
</dbReference>
<evidence type="ECO:0000256" key="9">
    <source>
        <dbReference type="ARBA" id="ARBA00023136"/>
    </source>
</evidence>
<evidence type="ECO:0000256" key="10">
    <source>
        <dbReference type="ARBA" id="ARBA00023170"/>
    </source>
</evidence>
<dbReference type="PANTHER" id="PTHR45909:SF1">
    <property type="entry name" value="ADP-RIBOSYLATION FACTOR-RELATED PROTEIN 1"/>
    <property type="match status" value="1"/>
</dbReference>
<dbReference type="SUPFAM" id="SSF52540">
    <property type="entry name" value="P-loop containing nucleoside triphosphate hydrolases"/>
    <property type="match status" value="1"/>
</dbReference>
<comment type="similarity">
    <text evidence="2">Belongs to the SRP receptor beta subunit family.</text>
</comment>
<dbReference type="GO" id="GO:0043001">
    <property type="term" value="P:Golgi to plasma membrane protein transport"/>
    <property type="evidence" value="ECO:0007669"/>
    <property type="project" value="TreeGrafter"/>
</dbReference>
<dbReference type="GO" id="GO:0034067">
    <property type="term" value="P:protein localization to Golgi apparatus"/>
    <property type="evidence" value="ECO:0007669"/>
    <property type="project" value="TreeGrafter"/>
</dbReference>
<dbReference type="Pfam" id="PF09439">
    <property type="entry name" value="SRPRB"/>
    <property type="match status" value="1"/>
</dbReference>
<evidence type="ECO:0000256" key="1">
    <source>
        <dbReference type="ARBA" id="ARBA00004389"/>
    </source>
</evidence>
<evidence type="ECO:0000256" key="8">
    <source>
        <dbReference type="ARBA" id="ARBA00023134"/>
    </source>
</evidence>
<dbReference type="GO" id="GO:0005525">
    <property type="term" value="F:GTP binding"/>
    <property type="evidence" value="ECO:0007669"/>
    <property type="project" value="UniProtKB-KW"/>
</dbReference>
<keyword evidence="7 11" id="KW-1133">Transmembrane helix</keyword>
<evidence type="ECO:0000256" key="2">
    <source>
        <dbReference type="ARBA" id="ARBA00005619"/>
    </source>
</evidence>
<evidence type="ECO:0000256" key="5">
    <source>
        <dbReference type="ARBA" id="ARBA00022741"/>
    </source>
</evidence>
<dbReference type="PANTHER" id="PTHR45909">
    <property type="entry name" value="ADP-RIBOSYLATION FACTOR-RELATED PROTEIN 1"/>
    <property type="match status" value="1"/>
</dbReference>
<evidence type="ECO:0000256" key="3">
    <source>
        <dbReference type="ARBA" id="ARBA00020256"/>
    </source>
</evidence>
<evidence type="ECO:0000256" key="6">
    <source>
        <dbReference type="ARBA" id="ARBA00022824"/>
    </source>
</evidence>
<evidence type="ECO:0000256" key="4">
    <source>
        <dbReference type="ARBA" id="ARBA00022692"/>
    </source>
</evidence>
<evidence type="ECO:0000256" key="7">
    <source>
        <dbReference type="ARBA" id="ARBA00022989"/>
    </source>
</evidence>
<keyword evidence="5" id="KW-0547">Nucleotide-binding</keyword>
<organism evidence="12 13">
    <name type="scientific">Coemansia javaensis</name>
    <dbReference type="NCBI Taxonomy" id="2761396"/>
    <lineage>
        <taxon>Eukaryota</taxon>
        <taxon>Fungi</taxon>
        <taxon>Fungi incertae sedis</taxon>
        <taxon>Zoopagomycota</taxon>
        <taxon>Kickxellomycotina</taxon>
        <taxon>Kickxellomycetes</taxon>
        <taxon>Kickxellales</taxon>
        <taxon>Kickxellaceae</taxon>
        <taxon>Coemansia</taxon>
    </lineage>
</organism>
<keyword evidence="6" id="KW-0256">Endoplasmic reticulum</keyword>
<name>A0A9W8HIY2_9FUNG</name>
<dbReference type="GO" id="GO:0003924">
    <property type="term" value="F:GTPase activity"/>
    <property type="evidence" value="ECO:0007669"/>
    <property type="project" value="TreeGrafter"/>
</dbReference>
<keyword evidence="13" id="KW-1185">Reference proteome</keyword>
<comment type="caution">
    <text evidence="12">The sequence shown here is derived from an EMBL/GenBank/DDBJ whole genome shotgun (WGS) entry which is preliminary data.</text>
</comment>
<reference evidence="12" key="1">
    <citation type="submission" date="2022-07" db="EMBL/GenBank/DDBJ databases">
        <title>Phylogenomic reconstructions and comparative analyses of Kickxellomycotina fungi.</title>
        <authorList>
            <person name="Reynolds N.K."/>
            <person name="Stajich J.E."/>
            <person name="Barry K."/>
            <person name="Grigoriev I.V."/>
            <person name="Crous P."/>
            <person name="Smith M.E."/>
        </authorList>
    </citation>
    <scope>NUCLEOTIDE SEQUENCE</scope>
    <source>
        <strain evidence="12">NBRC 105414</strain>
    </source>
</reference>
<feature type="transmembrane region" description="Helical" evidence="11">
    <location>
        <begin position="6"/>
        <end position="27"/>
    </location>
</feature>
<gene>
    <name evidence="12" type="ORF">H4R18_001683</name>
</gene>